<protein>
    <submittedName>
        <fullName evidence="2">Uncharacterized protein</fullName>
    </submittedName>
</protein>
<name>A0AAW8CX04_9BURK</name>
<dbReference type="Proteomes" id="UP001242045">
    <property type="component" value="Unassembled WGS sequence"/>
</dbReference>
<organism evidence="2 3">
    <name type="scientific">Variovorax boronicumulans</name>
    <dbReference type="NCBI Taxonomy" id="436515"/>
    <lineage>
        <taxon>Bacteria</taxon>
        <taxon>Pseudomonadati</taxon>
        <taxon>Pseudomonadota</taxon>
        <taxon>Betaproteobacteria</taxon>
        <taxon>Burkholderiales</taxon>
        <taxon>Comamonadaceae</taxon>
        <taxon>Variovorax</taxon>
    </lineage>
</organism>
<sequence length="53" mass="5453">MNAMTRERALMQSGETRGRSNFGRGQMVASDDGLSPQIVLSNNDAGGLGGALG</sequence>
<evidence type="ECO:0000313" key="2">
    <source>
        <dbReference type="EMBL" id="MDP9894865.1"/>
    </source>
</evidence>
<evidence type="ECO:0000256" key="1">
    <source>
        <dbReference type="SAM" id="MobiDB-lite"/>
    </source>
</evidence>
<dbReference type="AlphaFoldDB" id="A0AAW8CX04"/>
<accession>A0AAW8CX04</accession>
<reference evidence="2" key="1">
    <citation type="submission" date="2023-07" db="EMBL/GenBank/DDBJ databases">
        <title>Sorghum-associated microbial communities from plants grown in Nebraska, USA.</title>
        <authorList>
            <person name="Schachtman D."/>
        </authorList>
    </citation>
    <scope>NUCLEOTIDE SEQUENCE</scope>
    <source>
        <strain evidence="2">DS3754</strain>
    </source>
</reference>
<feature type="region of interest" description="Disordered" evidence="1">
    <location>
        <begin position="1"/>
        <end position="53"/>
    </location>
</feature>
<proteinExistence type="predicted"/>
<gene>
    <name evidence="2" type="ORF">J2W31_003990</name>
</gene>
<dbReference type="EMBL" id="JAUSRD010000010">
    <property type="protein sequence ID" value="MDP9894865.1"/>
    <property type="molecule type" value="Genomic_DNA"/>
</dbReference>
<evidence type="ECO:0000313" key="3">
    <source>
        <dbReference type="Proteomes" id="UP001242045"/>
    </source>
</evidence>
<comment type="caution">
    <text evidence="2">The sequence shown here is derived from an EMBL/GenBank/DDBJ whole genome shotgun (WGS) entry which is preliminary data.</text>
</comment>